<keyword evidence="1" id="KW-0732">Signal</keyword>
<evidence type="ECO:0000256" key="1">
    <source>
        <dbReference type="SAM" id="SignalP"/>
    </source>
</evidence>
<sequence>MIKIKKFIFTLLVALSIFTTTAYAEPKTKILKEGIYKQETFKSINADFRNISSTTMTVIVLVPGEYLRLYTDLRTNAVTSTKLIGKDDVIIVIGNGEVVFEYDTLE</sequence>
<dbReference type="Proteomes" id="UP000095594">
    <property type="component" value="Unassembled WGS sequence"/>
</dbReference>
<proteinExistence type="predicted"/>
<dbReference type="EMBL" id="CYZX01000006">
    <property type="protein sequence ID" value="CUO17160.1"/>
    <property type="molecule type" value="Genomic_DNA"/>
</dbReference>
<dbReference type="RefSeq" id="WP_172675744.1">
    <property type="nucleotide sequence ID" value="NZ_CABIXQ010000006.1"/>
</dbReference>
<reference evidence="2 3" key="1">
    <citation type="submission" date="2015-09" db="EMBL/GenBank/DDBJ databases">
        <authorList>
            <consortium name="Pathogen Informatics"/>
        </authorList>
    </citation>
    <scope>NUCLEOTIDE SEQUENCE [LARGE SCALE GENOMIC DNA]</scope>
    <source>
        <strain evidence="2 3">2789STDY5834856</strain>
    </source>
</reference>
<gene>
    <name evidence="2" type="ORF">ERS852471_01066</name>
</gene>
<protein>
    <submittedName>
        <fullName evidence="2">Uncharacterized protein</fullName>
    </submittedName>
</protein>
<accession>A0A174CZD8</accession>
<evidence type="ECO:0000313" key="3">
    <source>
        <dbReference type="Proteomes" id="UP000095594"/>
    </source>
</evidence>
<organism evidence="2 3">
    <name type="scientific">Clostridium disporicum</name>
    <dbReference type="NCBI Taxonomy" id="84024"/>
    <lineage>
        <taxon>Bacteria</taxon>
        <taxon>Bacillati</taxon>
        <taxon>Bacillota</taxon>
        <taxon>Clostridia</taxon>
        <taxon>Eubacteriales</taxon>
        <taxon>Clostridiaceae</taxon>
        <taxon>Clostridium</taxon>
    </lineage>
</organism>
<evidence type="ECO:0000313" key="2">
    <source>
        <dbReference type="EMBL" id="CUO17160.1"/>
    </source>
</evidence>
<dbReference type="AlphaFoldDB" id="A0A174CZD8"/>
<feature type="chain" id="PRO_5008019596" evidence="1">
    <location>
        <begin position="25"/>
        <end position="106"/>
    </location>
</feature>
<feature type="signal peptide" evidence="1">
    <location>
        <begin position="1"/>
        <end position="24"/>
    </location>
</feature>
<name>A0A174CZD8_9CLOT</name>